<evidence type="ECO:0000256" key="1">
    <source>
        <dbReference type="SAM" id="SignalP"/>
    </source>
</evidence>
<dbReference type="AlphaFoldDB" id="A0AAD3RMC9"/>
<reference evidence="2" key="1">
    <citation type="submission" date="2022-08" db="EMBL/GenBank/DDBJ databases">
        <title>Genome sequencing of akame (Lates japonicus).</title>
        <authorList>
            <person name="Hashiguchi Y."/>
            <person name="Takahashi H."/>
        </authorList>
    </citation>
    <scope>NUCLEOTIDE SEQUENCE</scope>
    <source>
        <strain evidence="2">Kochi</strain>
    </source>
</reference>
<gene>
    <name evidence="2" type="ORF">AKAME5_002514200</name>
</gene>
<accession>A0AAD3RMC9</accession>
<evidence type="ECO:0000313" key="2">
    <source>
        <dbReference type="EMBL" id="GLD73817.1"/>
    </source>
</evidence>
<evidence type="ECO:0000313" key="3">
    <source>
        <dbReference type="Proteomes" id="UP001279410"/>
    </source>
</evidence>
<dbReference type="PANTHER" id="PTHR44523:SF1">
    <property type="entry name" value="TETRATRICOPEPTIDE REPEAT PROTEIN 13"/>
    <property type="match status" value="1"/>
</dbReference>
<dbReference type="PANTHER" id="PTHR44523">
    <property type="entry name" value="TETRATRICOPEPTIDE REPEAT PROTEIN 13"/>
    <property type="match status" value="1"/>
</dbReference>
<sequence length="136" mass="15337">MAPASRAVVLVAISLLYLCRAIISTEYFSTLTLFNNELHKQGCSSLSEWEEYAADCESAILQLEDPDCEEGSNPPCESVFSLNAEKILDYVAAGDFQQSLELKKNQPMSCFIKSLTFFRRGMLKNKLFTELIVYFP</sequence>
<feature type="chain" id="PRO_5041953894" evidence="1">
    <location>
        <begin position="22"/>
        <end position="136"/>
    </location>
</feature>
<organism evidence="2 3">
    <name type="scientific">Lates japonicus</name>
    <name type="common">Japanese lates</name>
    <dbReference type="NCBI Taxonomy" id="270547"/>
    <lineage>
        <taxon>Eukaryota</taxon>
        <taxon>Metazoa</taxon>
        <taxon>Chordata</taxon>
        <taxon>Craniata</taxon>
        <taxon>Vertebrata</taxon>
        <taxon>Euteleostomi</taxon>
        <taxon>Actinopterygii</taxon>
        <taxon>Neopterygii</taxon>
        <taxon>Teleostei</taxon>
        <taxon>Neoteleostei</taxon>
        <taxon>Acanthomorphata</taxon>
        <taxon>Carangaria</taxon>
        <taxon>Carangaria incertae sedis</taxon>
        <taxon>Centropomidae</taxon>
        <taxon>Lates</taxon>
    </lineage>
</organism>
<protein>
    <submittedName>
        <fullName evidence="2">Tetratricopeptide repeat protein 13</fullName>
    </submittedName>
</protein>
<feature type="signal peptide" evidence="1">
    <location>
        <begin position="1"/>
        <end position="21"/>
    </location>
</feature>
<dbReference type="EMBL" id="BRZM01001834">
    <property type="protein sequence ID" value="GLD73817.1"/>
    <property type="molecule type" value="Genomic_DNA"/>
</dbReference>
<name>A0AAD3RMC9_LATJO</name>
<keyword evidence="1" id="KW-0732">Signal</keyword>
<comment type="caution">
    <text evidence="2">The sequence shown here is derived from an EMBL/GenBank/DDBJ whole genome shotgun (WGS) entry which is preliminary data.</text>
</comment>
<dbReference type="Proteomes" id="UP001279410">
    <property type="component" value="Unassembled WGS sequence"/>
</dbReference>
<proteinExistence type="predicted"/>
<keyword evidence="3" id="KW-1185">Reference proteome</keyword>